<name>A0A9D1DYR5_9FIRM</name>
<dbReference type="Pfam" id="PF26079">
    <property type="entry name" value="Baseplate_J_C"/>
    <property type="match status" value="1"/>
</dbReference>
<dbReference type="InterPro" id="IPR058531">
    <property type="entry name" value="Baseplate_J_M"/>
</dbReference>
<sequence length="353" mass="36896">MEILSYEELKSRCMAAMPEGIDTREGSLIDTAVGPVCAELASAYLTLQSYYDLLFPDTSAEGYLDRIAAQYGISRGEASPAEIEAAFEDQEGGDFTVPAGMRFSLGGVFYLVAESWTGGGRLRCETAGEAGNQLGELLPCDYLTGFGKAEAVEVLTPGEEREDDESLRARVLELLAYPAFGGNVSDYKEKVRSLPGVGGVRVTPVVSGGGTVGIEVLGSDLNPAGESLLEDVRELLIPGQQADGLGMAPIGHTVTVSAPATKTIDLYANILADGDLGEVKAAAEAAASRYLESLRAAWEDEDAVVRYSGMMAALSGAKGVVDVGNLLLNGGTSNISCDGVPVDGTFLIFPSEV</sequence>
<dbReference type="AlphaFoldDB" id="A0A9D1DYR5"/>
<evidence type="ECO:0000313" key="4">
    <source>
        <dbReference type="EMBL" id="HIR61452.1"/>
    </source>
</evidence>
<reference evidence="4" key="2">
    <citation type="journal article" date="2021" name="PeerJ">
        <title>Extensive microbial diversity within the chicken gut microbiome revealed by metagenomics and culture.</title>
        <authorList>
            <person name="Gilroy R."/>
            <person name="Ravi A."/>
            <person name="Getino M."/>
            <person name="Pursley I."/>
            <person name="Horton D.L."/>
            <person name="Alikhan N.F."/>
            <person name="Baker D."/>
            <person name="Gharbi K."/>
            <person name="Hall N."/>
            <person name="Watson M."/>
            <person name="Adriaenssens E.M."/>
            <person name="Foster-Nyarko E."/>
            <person name="Jarju S."/>
            <person name="Secka A."/>
            <person name="Antonio M."/>
            <person name="Oren A."/>
            <person name="Chaudhuri R.R."/>
            <person name="La Ragione R."/>
            <person name="Hildebrand F."/>
            <person name="Pallen M.J."/>
        </authorList>
    </citation>
    <scope>NUCLEOTIDE SEQUENCE</scope>
    <source>
        <strain evidence="4">CHK189-12415</strain>
    </source>
</reference>
<organism evidence="4 5">
    <name type="scientific">Candidatus Faecivivens stercoravium</name>
    <dbReference type="NCBI Taxonomy" id="2840803"/>
    <lineage>
        <taxon>Bacteria</taxon>
        <taxon>Bacillati</taxon>
        <taxon>Bacillota</taxon>
        <taxon>Clostridia</taxon>
        <taxon>Eubacteriales</taxon>
        <taxon>Oscillospiraceae</taxon>
        <taxon>Oscillospiraceae incertae sedis</taxon>
        <taxon>Candidatus Faecivivens</taxon>
    </lineage>
</organism>
<proteinExistence type="inferred from homology"/>
<dbReference type="EMBL" id="DVHA01000250">
    <property type="protein sequence ID" value="HIR61452.1"/>
    <property type="molecule type" value="Genomic_DNA"/>
</dbReference>
<accession>A0A9D1DYR5</accession>
<evidence type="ECO:0000313" key="5">
    <source>
        <dbReference type="Proteomes" id="UP000824241"/>
    </source>
</evidence>
<dbReference type="Pfam" id="PF26078">
    <property type="entry name" value="Baseplate_J_M"/>
    <property type="match status" value="1"/>
</dbReference>
<comment type="caution">
    <text evidence="4">The sequence shown here is derived from an EMBL/GenBank/DDBJ whole genome shotgun (WGS) entry which is preliminary data.</text>
</comment>
<comment type="similarity">
    <text evidence="1">Belongs to the Mu gp47/PBSX XkdT family.</text>
</comment>
<reference evidence="4" key="1">
    <citation type="submission" date="2020-10" db="EMBL/GenBank/DDBJ databases">
        <authorList>
            <person name="Gilroy R."/>
        </authorList>
    </citation>
    <scope>NUCLEOTIDE SEQUENCE</scope>
    <source>
        <strain evidence="4">CHK189-12415</strain>
    </source>
</reference>
<gene>
    <name evidence="4" type="ORF">IAB37_07770</name>
</gene>
<dbReference type="InterPro" id="IPR058530">
    <property type="entry name" value="Baseplate_J-like_C"/>
</dbReference>
<evidence type="ECO:0000259" key="3">
    <source>
        <dbReference type="Pfam" id="PF26079"/>
    </source>
</evidence>
<evidence type="ECO:0000256" key="1">
    <source>
        <dbReference type="ARBA" id="ARBA00038087"/>
    </source>
</evidence>
<protein>
    <submittedName>
        <fullName evidence="4">Baseplate J/gp47 family protein</fullName>
    </submittedName>
</protein>
<dbReference type="PANTHER" id="PTHR37829">
    <property type="entry name" value="PHAGE-LIKE ELEMENT PBSX PROTEIN XKDT"/>
    <property type="match status" value="1"/>
</dbReference>
<dbReference type="InterPro" id="IPR052399">
    <property type="entry name" value="Phage_Baseplate_Assmbl_Protein"/>
</dbReference>
<dbReference type="PANTHER" id="PTHR37829:SF3">
    <property type="entry name" value="PROTEIN JAYE-RELATED"/>
    <property type="match status" value="1"/>
</dbReference>
<feature type="domain" description="Baseplate J-like C-terminal" evidence="3">
    <location>
        <begin position="270"/>
        <end position="336"/>
    </location>
</feature>
<feature type="domain" description="Baseplate J-like central" evidence="2">
    <location>
        <begin position="179"/>
        <end position="258"/>
    </location>
</feature>
<dbReference type="Proteomes" id="UP000824241">
    <property type="component" value="Unassembled WGS sequence"/>
</dbReference>
<evidence type="ECO:0000259" key="2">
    <source>
        <dbReference type="Pfam" id="PF26078"/>
    </source>
</evidence>